<evidence type="ECO:0000256" key="1">
    <source>
        <dbReference type="SAM" id="MobiDB-lite"/>
    </source>
</evidence>
<dbReference type="AlphaFoldDB" id="A0A7X6D9T4"/>
<gene>
    <name evidence="3" type="ORF">HED35_10030</name>
</gene>
<evidence type="ECO:0000313" key="3">
    <source>
        <dbReference type="EMBL" id="NKC68427.1"/>
    </source>
</evidence>
<organism evidence="3 4">
    <name type="scientific">Vagococcus fluvialis</name>
    <dbReference type="NCBI Taxonomy" id="2738"/>
    <lineage>
        <taxon>Bacteria</taxon>
        <taxon>Bacillati</taxon>
        <taxon>Bacillota</taxon>
        <taxon>Bacilli</taxon>
        <taxon>Lactobacillales</taxon>
        <taxon>Enterococcaceae</taxon>
        <taxon>Vagococcus</taxon>
    </lineage>
</organism>
<proteinExistence type="predicted"/>
<protein>
    <submittedName>
        <fullName evidence="3">WxL domain-containing protein</fullName>
    </submittedName>
</protein>
<dbReference type="InterPro" id="IPR027994">
    <property type="entry name" value="WxL_dom"/>
</dbReference>
<dbReference type="EMBL" id="JAAVMB010000011">
    <property type="protein sequence ID" value="NKC68427.1"/>
    <property type="molecule type" value="Genomic_DNA"/>
</dbReference>
<dbReference type="RefSeq" id="WP_167807624.1">
    <property type="nucleotide sequence ID" value="NZ_JAAVMB010000011.1"/>
</dbReference>
<name>A0A7X6D9T4_9ENTE</name>
<reference evidence="3 4" key="1">
    <citation type="submission" date="2020-03" db="EMBL/GenBank/DDBJ databases">
        <title>Bacterial samples isolated from urine from healthy bovine heifers (Gyr breed).</title>
        <authorList>
            <person name="Giannattasio-Ferraz S."/>
            <person name="Maskeri L."/>
            <person name="Penido A."/>
            <person name="Barbosa-Stancioli E.F."/>
            <person name="Putonti C."/>
        </authorList>
    </citation>
    <scope>NUCLEOTIDE SEQUENCE [LARGE SCALE GENOMIC DNA]</scope>
    <source>
        <strain evidence="3 4">UFMG-H7</strain>
    </source>
</reference>
<evidence type="ECO:0000259" key="2">
    <source>
        <dbReference type="Pfam" id="PF13731"/>
    </source>
</evidence>
<dbReference type="Proteomes" id="UP000521358">
    <property type="component" value="Unassembled WGS sequence"/>
</dbReference>
<feature type="domain" description="WxL" evidence="2">
    <location>
        <begin position="16"/>
        <end position="250"/>
    </location>
</feature>
<dbReference type="Pfam" id="PF13731">
    <property type="entry name" value="WxL"/>
    <property type="match status" value="1"/>
</dbReference>
<comment type="caution">
    <text evidence="3">The sequence shown here is derived from an EMBL/GenBank/DDBJ whole genome shotgun (WGS) entry which is preliminary data.</text>
</comment>
<accession>A0A7X6D9T4</accession>
<evidence type="ECO:0000313" key="4">
    <source>
        <dbReference type="Proteomes" id="UP000521358"/>
    </source>
</evidence>
<sequence length="250" mass="27453">MSSIVLLAFSFLSLAETTDMNTNGILQVKPSEQTDPLDPENPLEPVDPGEGPSTDGELRIDFVSAINFADTEITKTNRKYPSLAQLFHTEIPARASYIQITDLRQESPGWNLQLKQKNQFKNENQIELNGATLSFDKGWANSGGIGKPPTMFRDSILIDDIGSSYQIASATKGAGKGTWLLSFGASSDNHSGQENTLSPLKKEDGLPMMDELFNKEMYTNSAINLSVPDKTTIVPGHYQTELIWILQATP</sequence>
<feature type="region of interest" description="Disordered" evidence="1">
    <location>
        <begin position="29"/>
        <end position="54"/>
    </location>
</feature>